<accession>A0A317T5R0</accession>
<keyword evidence="3" id="KW-1185">Reference proteome</keyword>
<gene>
    <name evidence="2" type="ORF">C7212DRAFT_306745</name>
</gene>
<comment type="caution">
    <text evidence="2">The sequence shown here is derived from an EMBL/GenBank/DDBJ whole genome shotgun (WGS) entry which is preliminary data.</text>
</comment>
<dbReference type="AlphaFoldDB" id="A0A317T5R0"/>
<evidence type="ECO:0000256" key="1">
    <source>
        <dbReference type="SAM" id="Coils"/>
    </source>
</evidence>
<sequence length="96" mass="11791">MDIGVWGGALEIERKVREEIIGLDHRPVEIEVRVCGWSVEKEEERKGRVDWERFKAELKITEKNREELERLIEEVEGWIKGKIEEYRERRKWKWKK</sequence>
<dbReference type="Proteomes" id="UP000246991">
    <property type="component" value="Unassembled WGS sequence"/>
</dbReference>
<dbReference type="OrthoDB" id="415822at2759"/>
<organism evidence="2 3">
    <name type="scientific">Tuber magnatum</name>
    <name type="common">white Piedmont truffle</name>
    <dbReference type="NCBI Taxonomy" id="42249"/>
    <lineage>
        <taxon>Eukaryota</taxon>
        <taxon>Fungi</taxon>
        <taxon>Dikarya</taxon>
        <taxon>Ascomycota</taxon>
        <taxon>Pezizomycotina</taxon>
        <taxon>Pezizomycetes</taxon>
        <taxon>Pezizales</taxon>
        <taxon>Tuberaceae</taxon>
        <taxon>Tuber</taxon>
    </lineage>
</organism>
<protein>
    <submittedName>
        <fullName evidence="2">Uncharacterized protein</fullName>
    </submittedName>
</protein>
<dbReference type="STRING" id="42249.A0A317T5R0"/>
<feature type="coiled-coil region" evidence="1">
    <location>
        <begin position="51"/>
        <end position="78"/>
    </location>
</feature>
<evidence type="ECO:0000313" key="3">
    <source>
        <dbReference type="Proteomes" id="UP000246991"/>
    </source>
</evidence>
<name>A0A317T5R0_9PEZI</name>
<keyword evidence="1" id="KW-0175">Coiled coil</keyword>
<proteinExistence type="predicted"/>
<evidence type="ECO:0000313" key="2">
    <source>
        <dbReference type="EMBL" id="PWW80761.1"/>
    </source>
</evidence>
<reference evidence="2 3" key="1">
    <citation type="submission" date="2018-03" db="EMBL/GenBank/DDBJ databases">
        <title>Genomes of Pezizomycetes fungi and the evolution of truffles.</title>
        <authorList>
            <person name="Murat C."/>
            <person name="Payen T."/>
            <person name="Noel B."/>
            <person name="Kuo A."/>
            <person name="Martin F.M."/>
        </authorList>
    </citation>
    <scope>NUCLEOTIDE SEQUENCE [LARGE SCALE GENOMIC DNA]</scope>
    <source>
        <strain evidence="2">091103-1</strain>
    </source>
</reference>
<dbReference type="EMBL" id="PYWC01000001">
    <property type="protein sequence ID" value="PWW80761.1"/>
    <property type="molecule type" value="Genomic_DNA"/>
</dbReference>